<gene>
    <name evidence="1" type="ORF">CK820_G0046346</name>
</gene>
<comment type="caution">
    <text evidence="1">The sequence shown here is derived from an EMBL/GenBank/DDBJ whole genome shotgun (WGS) entry which is preliminary data.</text>
</comment>
<dbReference type="Proteomes" id="UP000236370">
    <property type="component" value="Unassembled WGS sequence"/>
</dbReference>
<organism evidence="1 2">
    <name type="scientific">Pan troglodytes</name>
    <name type="common">Chimpanzee</name>
    <dbReference type="NCBI Taxonomy" id="9598"/>
    <lineage>
        <taxon>Eukaryota</taxon>
        <taxon>Metazoa</taxon>
        <taxon>Chordata</taxon>
        <taxon>Craniata</taxon>
        <taxon>Vertebrata</taxon>
        <taxon>Euteleostomi</taxon>
        <taxon>Mammalia</taxon>
        <taxon>Eutheria</taxon>
        <taxon>Euarchontoglires</taxon>
        <taxon>Primates</taxon>
        <taxon>Haplorrhini</taxon>
        <taxon>Catarrhini</taxon>
        <taxon>Hominidae</taxon>
        <taxon>Pan</taxon>
    </lineage>
</organism>
<protein>
    <submittedName>
        <fullName evidence="1">ZNF134 isoform 2</fullName>
    </submittedName>
</protein>
<accession>A0A2J8JLT3</accession>
<proteinExistence type="predicted"/>
<reference evidence="1 2" key="1">
    <citation type="submission" date="2017-12" db="EMBL/GenBank/DDBJ databases">
        <title>High-resolution comparative analysis of great ape genomes.</title>
        <authorList>
            <person name="Pollen A."/>
            <person name="Hastie A."/>
            <person name="Hormozdiari F."/>
            <person name="Dougherty M."/>
            <person name="Liu R."/>
            <person name="Chaisson M."/>
            <person name="Hoppe E."/>
            <person name="Hill C."/>
            <person name="Pang A."/>
            <person name="Hillier L."/>
            <person name="Baker C."/>
            <person name="Armstrong J."/>
            <person name="Shendure J."/>
            <person name="Paten B."/>
            <person name="Wilson R."/>
            <person name="Chao H."/>
            <person name="Schneider V."/>
            <person name="Ventura M."/>
            <person name="Kronenberg Z."/>
            <person name="Murali S."/>
            <person name="Gordon D."/>
            <person name="Cantsilieris S."/>
            <person name="Munson K."/>
            <person name="Nelson B."/>
            <person name="Raja A."/>
            <person name="Underwood J."/>
            <person name="Diekhans M."/>
            <person name="Fiddes I."/>
            <person name="Haussler D."/>
            <person name="Eichler E."/>
        </authorList>
    </citation>
    <scope>NUCLEOTIDE SEQUENCE [LARGE SCALE GENOMIC DNA]</scope>
    <source>
        <strain evidence="1">Yerkes chimp pedigree #C0471</strain>
    </source>
</reference>
<sequence>MTLVTAGGAWTGPGEWELRDAITSGLGSCSSGNLCCAHHKCQGQRP</sequence>
<name>A0A2J8JLT3_PANTR</name>
<dbReference type="EMBL" id="NBAG03000445">
    <property type="protein sequence ID" value="PNI23735.1"/>
    <property type="molecule type" value="Genomic_DNA"/>
</dbReference>
<evidence type="ECO:0000313" key="2">
    <source>
        <dbReference type="Proteomes" id="UP000236370"/>
    </source>
</evidence>
<dbReference type="AlphaFoldDB" id="A0A2J8JLT3"/>
<evidence type="ECO:0000313" key="1">
    <source>
        <dbReference type="EMBL" id="PNI23735.1"/>
    </source>
</evidence>